<evidence type="ECO:0000256" key="1">
    <source>
        <dbReference type="ARBA" id="ARBA00001946"/>
    </source>
</evidence>
<keyword evidence="10" id="KW-0067">ATP-binding</keyword>
<comment type="cofactor">
    <cofactor evidence="1">
        <name>Mg(2+)</name>
        <dbReference type="ChEBI" id="CHEBI:18420"/>
    </cofactor>
</comment>
<dbReference type="Gene3D" id="1.10.10.2330">
    <property type="match status" value="1"/>
</dbReference>
<sequence>MADPKQEMEKALLIFLQSSAIENSREYAETNGIEHNDLVGILKSLLSYEMVAAKETDSVRWALSAEAKGFVDANASAEAQTFLAIPGEGISLNDLKAVLGKTAEVGFKQGMVNKWFELVKGSNPLVMRKVDTIKDECLENLKAIAAGATLAPAEEKKLKQRKLISQEKCKYYAVEKGSKFALEKPKLYTDLNAEMMKDGSWKTAAFKNYNYSALGKPTEGGHLHPLLKVRKEFREIFFAMGFEEMPTNRYVENSFWNFDALFQPQQHPARDAHDTFFMTTPQTSDTFPPDYLERVRTTHETGGYGSIGYNYDWSLAEAKKNIMRTHTTAVSSRMLYKMAQEGFKPAKYFSIDRVFRNEAVDRTHLAEFHQIEGVICDRGLTLGHLIGILHEFFRRLGITQLKFKPAFNPYTEPSMEIFSYHPKLKKWVEVGNSGMFRPEMLEPMGLPPDVTVIAWGLSLERPTMILYDIDNIRDLFGHKVNLGLVRANPICRLQIPNEA</sequence>
<keyword evidence="12" id="KW-0648">Protein biosynthesis</keyword>
<dbReference type="PANTHER" id="PTHR11538:SF40">
    <property type="entry name" value="PHENYLALANINE--TRNA LIGASE ALPHA SUBUNIT"/>
    <property type="match status" value="1"/>
</dbReference>
<accession>A0AAE0C212</accession>
<evidence type="ECO:0000256" key="6">
    <source>
        <dbReference type="ARBA" id="ARBA00022490"/>
    </source>
</evidence>
<dbReference type="GO" id="GO:0006432">
    <property type="term" value="P:phenylalanyl-tRNA aminoacylation"/>
    <property type="evidence" value="ECO:0007669"/>
    <property type="project" value="InterPro"/>
</dbReference>
<comment type="subcellular location">
    <subcellularLocation>
        <location evidence="2">Cytoplasm</location>
    </subcellularLocation>
</comment>
<dbReference type="InterPro" id="IPR006195">
    <property type="entry name" value="aa-tRNA-synth_II"/>
</dbReference>
<dbReference type="CDD" id="cd00496">
    <property type="entry name" value="PheRS_alpha_core"/>
    <property type="match status" value="1"/>
</dbReference>
<keyword evidence="18" id="KW-1185">Reference proteome</keyword>
<evidence type="ECO:0000256" key="15">
    <source>
        <dbReference type="ARBA" id="ARBA00049255"/>
    </source>
</evidence>
<dbReference type="EMBL" id="LGRX02029345">
    <property type="protein sequence ID" value="KAK3246958.1"/>
    <property type="molecule type" value="Genomic_DNA"/>
</dbReference>
<reference evidence="17 18" key="1">
    <citation type="journal article" date="2015" name="Genome Biol. Evol.">
        <title>Comparative Genomics of a Bacterivorous Green Alga Reveals Evolutionary Causalities and Consequences of Phago-Mixotrophic Mode of Nutrition.</title>
        <authorList>
            <person name="Burns J.A."/>
            <person name="Paasch A."/>
            <person name="Narechania A."/>
            <person name="Kim E."/>
        </authorList>
    </citation>
    <scope>NUCLEOTIDE SEQUENCE [LARGE SCALE GENOMIC DNA]</scope>
    <source>
        <strain evidence="17 18">PLY_AMNH</strain>
    </source>
</reference>
<evidence type="ECO:0000256" key="11">
    <source>
        <dbReference type="ARBA" id="ARBA00022842"/>
    </source>
</evidence>
<dbReference type="GO" id="GO:0004826">
    <property type="term" value="F:phenylalanine-tRNA ligase activity"/>
    <property type="evidence" value="ECO:0007669"/>
    <property type="project" value="UniProtKB-EC"/>
</dbReference>
<dbReference type="InterPro" id="IPR040725">
    <property type="entry name" value="PheRS_DBD3"/>
</dbReference>
<dbReference type="PROSITE" id="PS50862">
    <property type="entry name" value="AA_TRNA_LIGASE_II"/>
    <property type="match status" value="1"/>
</dbReference>
<dbReference type="SUPFAM" id="SSF55681">
    <property type="entry name" value="Class II aaRS and biotin synthetases"/>
    <property type="match status" value="1"/>
</dbReference>
<dbReference type="NCBIfam" id="TIGR00468">
    <property type="entry name" value="pheS"/>
    <property type="match status" value="1"/>
</dbReference>
<keyword evidence="7" id="KW-0436">Ligase</keyword>
<comment type="catalytic activity">
    <reaction evidence="15">
        <text>tRNA(Phe) + L-phenylalanine + ATP = L-phenylalanyl-tRNA(Phe) + AMP + diphosphate + H(+)</text>
        <dbReference type="Rhea" id="RHEA:19413"/>
        <dbReference type="Rhea" id="RHEA-COMP:9668"/>
        <dbReference type="Rhea" id="RHEA-COMP:9699"/>
        <dbReference type="ChEBI" id="CHEBI:15378"/>
        <dbReference type="ChEBI" id="CHEBI:30616"/>
        <dbReference type="ChEBI" id="CHEBI:33019"/>
        <dbReference type="ChEBI" id="CHEBI:58095"/>
        <dbReference type="ChEBI" id="CHEBI:78442"/>
        <dbReference type="ChEBI" id="CHEBI:78531"/>
        <dbReference type="ChEBI" id="CHEBI:456215"/>
        <dbReference type="EC" id="6.1.1.20"/>
    </reaction>
</comment>
<evidence type="ECO:0000256" key="14">
    <source>
        <dbReference type="ARBA" id="ARBA00030612"/>
    </source>
</evidence>
<dbReference type="FunFam" id="3.30.930.10:FF:000033">
    <property type="entry name" value="Phenylalanine--tRNA ligase alpha subunit"/>
    <property type="match status" value="1"/>
</dbReference>
<evidence type="ECO:0000256" key="3">
    <source>
        <dbReference type="ARBA" id="ARBA00006703"/>
    </source>
</evidence>
<name>A0AAE0C212_9CHLO</name>
<dbReference type="Gene3D" id="1.10.10.2320">
    <property type="match status" value="1"/>
</dbReference>
<evidence type="ECO:0000256" key="9">
    <source>
        <dbReference type="ARBA" id="ARBA00022741"/>
    </source>
</evidence>
<evidence type="ECO:0000256" key="2">
    <source>
        <dbReference type="ARBA" id="ARBA00004496"/>
    </source>
</evidence>
<dbReference type="PANTHER" id="PTHR11538">
    <property type="entry name" value="PHENYLALANYL-TRNA SYNTHETASE"/>
    <property type="match status" value="1"/>
</dbReference>
<evidence type="ECO:0000313" key="17">
    <source>
        <dbReference type="EMBL" id="KAK3246958.1"/>
    </source>
</evidence>
<keyword evidence="9" id="KW-0547">Nucleotide-binding</keyword>
<dbReference type="NCBIfam" id="NF003210">
    <property type="entry name" value="PRK04172.1"/>
    <property type="match status" value="1"/>
</dbReference>
<dbReference type="GO" id="GO:0005829">
    <property type="term" value="C:cytosol"/>
    <property type="evidence" value="ECO:0007669"/>
    <property type="project" value="TreeGrafter"/>
</dbReference>
<comment type="subunit">
    <text evidence="4">Tetramer of two alpha and two beta subunits.</text>
</comment>
<dbReference type="Pfam" id="PF18552">
    <property type="entry name" value="PheRS_DBD1"/>
    <property type="match status" value="1"/>
</dbReference>
<dbReference type="AlphaFoldDB" id="A0AAE0C212"/>
<dbReference type="InterPro" id="IPR002319">
    <property type="entry name" value="Phenylalanyl-tRNA_Synthase"/>
</dbReference>
<dbReference type="InterPro" id="IPR004529">
    <property type="entry name" value="Phe-tRNA-synth_IIc_asu"/>
</dbReference>
<dbReference type="InterPro" id="IPR045864">
    <property type="entry name" value="aa-tRNA-synth_II/BPL/LPL"/>
</dbReference>
<evidence type="ECO:0000256" key="5">
    <source>
        <dbReference type="ARBA" id="ARBA00012814"/>
    </source>
</evidence>
<dbReference type="Proteomes" id="UP001190700">
    <property type="component" value="Unassembled WGS sequence"/>
</dbReference>
<dbReference type="InterPro" id="IPR040724">
    <property type="entry name" value="PheRS_DBD1"/>
</dbReference>
<dbReference type="GO" id="GO:0046872">
    <property type="term" value="F:metal ion binding"/>
    <property type="evidence" value="ECO:0007669"/>
    <property type="project" value="UniProtKB-KW"/>
</dbReference>
<dbReference type="EC" id="6.1.1.20" evidence="5"/>
<comment type="caution">
    <text evidence="17">The sequence shown here is derived from an EMBL/GenBank/DDBJ whole genome shotgun (WGS) entry which is preliminary data.</text>
</comment>
<dbReference type="GO" id="GO:0000049">
    <property type="term" value="F:tRNA binding"/>
    <property type="evidence" value="ECO:0007669"/>
    <property type="project" value="InterPro"/>
</dbReference>
<evidence type="ECO:0000259" key="16">
    <source>
        <dbReference type="PROSITE" id="PS50862"/>
    </source>
</evidence>
<keyword evidence="6" id="KW-0963">Cytoplasm</keyword>
<feature type="domain" description="Aminoacyl-transfer RNA synthetases class-II family profile" evidence="16">
    <location>
        <begin position="228"/>
        <end position="496"/>
    </location>
</feature>
<gene>
    <name evidence="17" type="ORF">CYMTET_43524</name>
</gene>
<dbReference type="Gene3D" id="3.30.1370.240">
    <property type="match status" value="1"/>
</dbReference>
<proteinExistence type="inferred from homology"/>
<dbReference type="Pfam" id="PF01409">
    <property type="entry name" value="tRNA-synt_2d"/>
    <property type="match status" value="1"/>
</dbReference>
<evidence type="ECO:0000256" key="4">
    <source>
        <dbReference type="ARBA" id="ARBA00011209"/>
    </source>
</evidence>
<dbReference type="GO" id="GO:0009328">
    <property type="term" value="C:phenylalanine-tRNA ligase complex"/>
    <property type="evidence" value="ECO:0007669"/>
    <property type="project" value="TreeGrafter"/>
</dbReference>
<evidence type="ECO:0000256" key="13">
    <source>
        <dbReference type="ARBA" id="ARBA00023146"/>
    </source>
</evidence>
<evidence type="ECO:0000313" key="18">
    <source>
        <dbReference type="Proteomes" id="UP001190700"/>
    </source>
</evidence>
<keyword evidence="11" id="KW-0460">Magnesium</keyword>
<keyword evidence="13" id="KW-0030">Aminoacyl-tRNA synthetase</keyword>
<dbReference type="Gene3D" id="3.30.930.10">
    <property type="entry name" value="Bira Bifunctional Protein, Domain 2"/>
    <property type="match status" value="1"/>
</dbReference>
<keyword evidence="8" id="KW-0479">Metal-binding</keyword>
<organism evidence="17 18">
    <name type="scientific">Cymbomonas tetramitiformis</name>
    <dbReference type="NCBI Taxonomy" id="36881"/>
    <lineage>
        <taxon>Eukaryota</taxon>
        <taxon>Viridiplantae</taxon>
        <taxon>Chlorophyta</taxon>
        <taxon>Pyramimonadophyceae</taxon>
        <taxon>Pyramimonadales</taxon>
        <taxon>Pyramimonadaceae</taxon>
        <taxon>Cymbomonas</taxon>
    </lineage>
</organism>
<protein>
    <recommendedName>
        <fullName evidence="5">phenylalanine--tRNA ligase</fullName>
        <ecNumber evidence="5">6.1.1.20</ecNumber>
    </recommendedName>
    <alternativeName>
        <fullName evidence="14">Phenylalanyl-tRNA synthetase alpha subunit</fullName>
    </alternativeName>
</protein>
<dbReference type="Pfam" id="PF18553">
    <property type="entry name" value="PheRS_DBD3"/>
    <property type="match status" value="1"/>
</dbReference>
<evidence type="ECO:0000256" key="8">
    <source>
        <dbReference type="ARBA" id="ARBA00022723"/>
    </source>
</evidence>
<evidence type="ECO:0000256" key="7">
    <source>
        <dbReference type="ARBA" id="ARBA00022598"/>
    </source>
</evidence>
<comment type="similarity">
    <text evidence="3">Belongs to the class-II aminoacyl-tRNA synthetase family. Phe-tRNA synthetase alpha subunit type 2 subfamily.</text>
</comment>
<dbReference type="GO" id="GO:0005524">
    <property type="term" value="F:ATP binding"/>
    <property type="evidence" value="ECO:0007669"/>
    <property type="project" value="UniProtKB-KW"/>
</dbReference>
<evidence type="ECO:0000256" key="12">
    <source>
        <dbReference type="ARBA" id="ARBA00022917"/>
    </source>
</evidence>
<evidence type="ECO:0000256" key="10">
    <source>
        <dbReference type="ARBA" id="ARBA00022840"/>
    </source>
</evidence>